<dbReference type="Proteomes" id="UP001165378">
    <property type="component" value="Unassembled WGS sequence"/>
</dbReference>
<feature type="region of interest" description="Disordered" evidence="1">
    <location>
        <begin position="1"/>
        <end position="35"/>
    </location>
</feature>
<organism evidence="2 3">
    <name type="scientific">Yinghuangia soli</name>
    <dbReference type="NCBI Taxonomy" id="2908204"/>
    <lineage>
        <taxon>Bacteria</taxon>
        <taxon>Bacillati</taxon>
        <taxon>Actinomycetota</taxon>
        <taxon>Actinomycetes</taxon>
        <taxon>Kitasatosporales</taxon>
        <taxon>Streptomycetaceae</taxon>
        <taxon>Yinghuangia</taxon>
    </lineage>
</organism>
<dbReference type="RefSeq" id="WP_235056337.1">
    <property type="nucleotide sequence ID" value="NZ_JAKFHA010000026.1"/>
</dbReference>
<protein>
    <submittedName>
        <fullName evidence="2">Uncharacterized protein</fullName>
    </submittedName>
</protein>
<dbReference type="EMBL" id="JAKFHA010000026">
    <property type="protein sequence ID" value="MCF2531687.1"/>
    <property type="molecule type" value="Genomic_DNA"/>
</dbReference>
<evidence type="ECO:0000256" key="1">
    <source>
        <dbReference type="SAM" id="MobiDB-lite"/>
    </source>
</evidence>
<evidence type="ECO:0000313" key="3">
    <source>
        <dbReference type="Proteomes" id="UP001165378"/>
    </source>
</evidence>
<evidence type="ECO:0000313" key="2">
    <source>
        <dbReference type="EMBL" id="MCF2531687.1"/>
    </source>
</evidence>
<gene>
    <name evidence="2" type="ORF">LZ495_31335</name>
</gene>
<comment type="caution">
    <text evidence="2">The sequence shown here is derived from an EMBL/GenBank/DDBJ whole genome shotgun (WGS) entry which is preliminary data.</text>
</comment>
<proteinExistence type="predicted"/>
<accession>A0AA41Q7M8</accession>
<keyword evidence="3" id="KW-1185">Reference proteome</keyword>
<reference evidence="2" key="1">
    <citation type="submission" date="2022-01" db="EMBL/GenBank/DDBJ databases">
        <title>Genome-Based Taxonomic Classification of the Phylum Actinobacteria.</title>
        <authorList>
            <person name="Gao Y."/>
        </authorList>
    </citation>
    <scope>NUCLEOTIDE SEQUENCE</scope>
    <source>
        <strain evidence="2">KLBMP 8922</strain>
    </source>
</reference>
<dbReference type="AlphaFoldDB" id="A0AA41Q7M8"/>
<name>A0AA41Q7M8_9ACTN</name>
<sequence length="249" mass="27325">MTAPERSRPLVRTARRGRPDPRTPNGNAPFGSRRPGIRDRAFAVALRPTAACWKLAGLRHSAATLRHYYNRAGGRFAVDPEGPLATGPFRQVADRHLEEWRDLAVARWQESGGVEREFDATTNWHGVRIGKGDDLDWWLALRGLQYRMTGRIDITPGLGGDIPEVPDRAPDGAAEALVRVVYEVEVYKDWGFDKGEDEYGLSFTPLARLHEAGLAREYAVVGRSRPLVWAAPARAGAPGGAGMPEVPGA</sequence>